<keyword evidence="7" id="KW-0560">Oxidoreductase</keyword>
<dbReference type="InterPro" id="IPR051793">
    <property type="entry name" value="NADH:flavin_oxidoreductase"/>
</dbReference>
<evidence type="ECO:0000256" key="9">
    <source>
        <dbReference type="ARBA" id="ARBA00023014"/>
    </source>
</evidence>
<proteinExistence type="inferred from homology"/>
<evidence type="ECO:0000256" key="2">
    <source>
        <dbReference type="ARBA" id="ARBA00001966"/>
    </source>
</evidence>
<evidence type="ECO:0000256" key="1">
    <source>
        <dbReference type="ARBA" id="ARBA00001917"/>
    </source>
</evidence>
<dbReference type="GO" id="GO:0046872">
    <property type="term" value="F:metal ion binding"/>
    <property type="evidence" value="ECO:0007669"/>
    <property type="project" value="UniProtKB-KW"/>
</dbReference>
<evidence type="ECO:0000256" key="5">
    <source>
        <dbReference type="ARBA" id="ARBA00022643"/>
    </source>
</evidence>
<comment type="cofactor">
    <cofactor evidence="1">
        <name>FMN</name>
        <dbReference type="ChEBI" id="CHEBI:58210"/>
    </cofactor>
</comment>
<dbReference type="RefSeq" id="WP_227894272.1">
    <property type="nucleotide sequence ID" value="NZ_CP099466.1"/>
</dbReference>
<dbReference type="Gene3D" id="3.20.20.70">
    <property type="entry name" value="Aldolase class I"/>
    <property type="match status" value="1"/>
</dbReference>
<keyword evidence="6" id="KW-0479">Metal-binding</keyword>
<keyword evidence="5" id="KW-0288">FMN</keyword>
<reference evidence="12" key="1">
    <citation type="submission" date="2021-10" db="EMBL/GenBank/DDBJ databases">
        <title>Novel species in genus Arthrobacter.</title>
        <authorList>
            <person name="Liu Y."/>
        </authorList>
    </citation>
    <scope>NUCLEOTIDE SEQUENCE</scope>
    <source>
        <strain evidence="12">Zg-Y453</strain>
    </source>
</reference>
<dbReference type="PANTHER" id="PTHR42917">
    <property type="entry name" value="2,4-DIENOYL-COA REDUCTASE"/>
    <property type="match status" value="1"/>
</dbReference>
<dbReference type="PRINTS" id="PR00368">
    <property type="entry name" value="FADPNR"/>
</dbReference>
<keyword evidence="13" id="KW-1185">Reference proteome</keyword>
<dbReference type="SUPFAM" id="SSF51395">
    <property type="entry name" value="FMN-linked oxidoreductases"/>
    <property type="match status" value="1"/>
</dbReference>
<evidence type="ECO:0000256" key="4">
    <source>
        <dbReference type="ARBA" id="ARBA00022630"/>
    </source>
</evidence>
<dbReference type="AlphaFoldDB" id="A0A9X1MAN5"/>
<keyword evidence="4" id="KW-0285">Flavoprotein</keyword>
<dbReference type="Pfam" id="PF00724">
    <property type="entry name" value="Oxidored_FMN"/>
    <property type="match status" value="1"/>
</dbReference>
<protein>
    <submittedName>
        <fullName evidence="12">FAD-dependent oxidoreductase</fullName>
    </submittedName>
</protein>
<dbReference type="Proteomes" id="UP001139158">
    <property type="component" value="Unassembled WGS sequence"/>
</dbReference>
<sequence>MPDDPRPGFRQFPHVFAPGRIGTLEVPHRIIMGSMHLNFEQDPPALASFYAERAAGGAGLIVTGGAAVNREGSGGPTYLVAGEVPFREAAAAALEAVHNAGAKLALQLFHAGRYAFESTYGLQPAAPSAVWSAYSKAMPAAMDEEHVRRTLAAFAAAAAQARELGFDAVEIMGSEGYLVNQFASAATNRRDDSWGGDALRRQAFPLAVLSAVRGAVGTGFPVIFRLSGDDLVDGAGPPEEYVSLAGALAAGGADALNIGIGWHESRIPTVQAMVPHGTWLPVAARIRQHLAGAGHTVPVIGSNRINSVAQAEAALADRMVDFVSMARPLLADPRIIAKSAAGRPDLVNTCIACNEACIDRSLGTEPVSCLVNPRAGRERAFPVSFPPRTRSAGTPRAAVAGAGPAGLQAAAALAEAGIHVDLFESAPGIGGQFRLACVVPGKADFAETIRYFSRELPRLGVEIHTGVLAGAEVLSGFSHVIDATGVLPRTVRLPGAEYLPVYDYHEAFAVAAALPRRLAIVGAGGIAVDLAHLLAEHRFRQITLLRRGSRIGEGIGPSTRWAVLQALRSAGVAMLTGVSCKEVTPRGLILAGSGGQDELVPADAVIVAAGQVENSSLSRELAAAGIAHTSVGGAASAAGLNAVRAFAEGLASGRALAGELTGERKRAPLP</sequence>
<dbReference type="PANTHER" id="PTHR42917:SF2">
    <property type="entry name" value="2,4-DIENOYL-COA REDUCTASE [(2E)-ENOYL-COA-PRODUCING]"/>
    <property type="match status" value="1"/>
</dbReference>
<dbReference type="SUPFAM" id="SSF51905">
    <property type="entry name" value="FAD/NAD(P)-binding domain"/>
    <property type="match status" value="1"/>
</dbReference>
<dbReference type="Gene3D" id="3.40.50.720">
    <property type="entry name" value="NAD(P)-binding Rossmann-like Domain"/>
    <property type="match status" value="2"/>
</dbReference>
<evidence type="ECO:0000256" key="8">
    <source>
        <dbReference type="ARBA" id="ARBA00023004"/>
    </source>
</evidence>
<keyword evidence="8" id="KW-0408">Iron</keyword>
<dbReference type="EMBL" id="JAJFZV010000001">
    <property type="protein sequence ID" value="MCC3296553.1"/>
    <property type="molecule type" value="Genomic_DNA"/>
</dbReference>
<gene>
    <name evidence="12" type="ORF">LJ757_01880</name>
</gene>
<evidence type="ECO:0000313" key="12">
    <source>
        <dbReference type="EMBL" id="MCC3296553.1"/>
    </source>
</evidence>
<accession>A0A9X1MAN5</accession>
<comment type="caution">
    <text evidence="12">The sequence shown here is derived from an EMBL/GenBank/DDBJ whole genome shotgun (WGS) entry which is preliminary data.</text>
</comment>
<dbReference type="InterPro" id="IPR013785">
    <property type="entry name" value="Aldolase_TIM"/>
</dbReference>
<feature type="domain" description="NADH:flavin oxidoreductase/NADH oxidase N-terminal" evidence="10">
    <location>
        <begin position="15"/>
        <end position="345"/>
    </location>
</feature>
<comment type="cofactor">
    <cofactor evidence="2">
        <name>[4Fe-4S] cluster</name>
        <dbReference type="ChEBI" id="CHEBI:49883"/>
    </cofactor>
</comment>
<evidence type="ECO:0000259" key="10">
    <source>
        <dbReference type="Pfam" id="PF00724"/>
    </source>
</evidence>
<name>A0A9X1MAN5_9MICC</name>
<comment type="similarity">
    <text evidence="3">In the N-terminal section; belongs to the NADH:flavin oxidoreductase/NADH oxidase family.</text>
</comment>
<evidence type="ECO:0000259" key="11">
    <source>
        <dbReference type="Pfam" id="PF07992"/>
    </source>
</evidence>
<dbReference type="InterPro" id="IPR023753">
    <property type="entry name" value="FAD/NAD-binding_dom"/>
</dbReference>
<dbReference type="Pfam" id="PF07992">
    <property type="entry name" value="Pyr_redox_2"/>
    <property type="match status" value="1"/>
</dbReference>
<dbReference type="GO" id="GO:0051536">
    <property type="term" value="F:iron-sulfur cluster binding"/>
    <property type="evidence" value="ECO:0007669"/>
    <property type="project" value="UniProtKB-KW"/>
</dbReference>
<dbReference type="InterPro" id="IPR036188">
    <property type="entry name" value="FAD/NAD-bd_sf"/>
</dbReference>
<evidence type="ECO:0000256" key="7">
    <source>
        <dbReference type="ARBA" id="ARBA00023002"/>
    </source>
</evidence>
<keyword evidence="9" id="KW-0411">Iron-sulfur</keyword>
<evidence type="ECO:0000313" key="13">
    <source>
        <dbReference type="Proteomes" id="UP001139158"/>
    </source>
</evidence>
<dbReference type="InterPro" id="IPR001155">
    <property type="entry name" value="OxRdtase_FMN_N"/>
</dbReference>
<dbReference type="GO" id="GO:0010181">
    <property type="term" value="F:FMN binding"/>
    <property type="evidence" value="ECO:0007669"/>
    <property type="project" value="InterPro"/>
</dbReference>
<dbReference type="Gene3D" id="3.50.50.60">
    <property type="entry name" value="FAD/NAD(P)-binding domain"/>
    <property type="match status" value="2"/>
</dbReference>
<organism evidence="12 13">
    <name type="scientific">Arthrobacter caoxuetaonis</name>
    <dbReference type="NCBI Taxonomy" id="2886935"/>
    <lineage>
        <taxon>Bacteria</taxon>
        <taxon>Bacillati</taxon>
        <taxon>Actinomycetota</taxon>
        <taxon>Actinomycetes</taxon>
        <taxon>Micrococcales</taxon>
        <taxon>Micrococcaceae</taxon>
        <taxon>Arthrobacter</taxon>
    </lineage>
</organism>
<evidence type="ECO:0000256" key="3">
    <source>
        <dbReference type="ARBA" id="ARBA00011048"/>
    </source>
</evidence>
<feature type="domain" description="FAD/NAD(P)-binding" evidence="11">
    <location>
        <begin position="397"/>
        <end position="632"/>
    </location>
</feature>
<evidence type="ECO:0000256" key="6">
    <source>
        <dbReference type="ARBA" id="ARBA00022723"/>
    </source>
</evidence>
<dbReference type="GO" id="GO:0016491">
    <property type="term" value="F:oxidoreductase activity"/>
    <property type="evidence" value="ECO:0007669"/>
    <property type="project" value="UniProtKB-KW"/>
</dbReference>